<feature type="domain" description="HNH nuclease" evidence="1">
    <location>
        <begin position="3"/>
        <end position="47"/>
    </location>
</feature>
<dbReference type="AlphaFoldDB" id="A0A175RDT0"/>
<dbReference type="InterPro" id="IPR044925">
    <property type="entry name" value="His-Me_finger_sf"/>
</dbReference>
<dbReference type="RefSeq" id="WP_058727247.1">
    <property type="nucleotide sequence ID" value="NZ_LDQC01000186.1"/>
</dbReference>
<dbReference type="GO" id="GO:0004519">
    <property type="term" value="F:endonuclease activity"/>
    <property type="evidence" value="ECO:0007669"/>
    <property type="project" value="InterPro"/>
</dbReference>
<dbReference type="Pfam" id="PF13392">
    <property type="entry name" value="HNH_3"/>
    <property type="match status" value="1"/>
</dbReference>
<proteinExistence type="predicted"/>
<sequence>MVLAHRAAWTAVHGQVPLGMTLDHTCKQRRCVNPAHLRLLPNFENARRTSGKDWPIGSCINGHSAAALQPIKRRAKDGSPRWGRTCSECVKLARHRYNERKRAERKEAA</sequence>
<dbReference type="InterPro" id="IPR003615">
    <property type="entry name" value="HNH_nuc"/>
</dbReference>
<protein>
    <recommendedName>
        <fullName evidence="1">HNH nuclease domain-containing protein</fullName>
    </recommendedName>
</protein>
<evidence type="ECO:0000313" key="2">
    <source>
        <dbReference type="EMBL" id="KTR00467.1"/>
    </source>
</evidence>
<evidence type="ECO:0000313" key="3">
    <source>
        <dbReference type="Proteomes" id="UP000078252"/>
    </source>
</evidence>
<accession>A0A175RDT0</accession>
<dbReference type="OrthoDB" id="3732358at2"/>
<reference evidence="2 3" key="1">
    <citation type="journal article" date="2016" name="Front. Microbiol.">
        <title>Genomic Resource of Rice Seed Associated Bacteria.</title>
        <authorList>
            <person name="Midha S."/>
            <person name="Bansal K."/>
            <person name="Sharma S."/>
            <person name="Kumar N."/>
            <person name="Patil P.P."/>
            <person name="Chaudhry V."/>
            <person name="Patil P.B."/>
        </authorList>
    </citation>
    <scope>NUCLEOTIDE SEQUENCE [LARGE SCALE GENOMIC DNA]</scope>
    <source>
        <strain evidence="2 3">NS184</strain>
    </source>
</reference>
<dbReference type="Gene3D" id="3.90.75.10">
    <property type="entry name" value="Homing Intron 3 (I-ppo) Encoded Endonuclease, Chain A"/>
    <property type="match status" value="1"/>
</dbReference>
<dbReference type="SUPFAM" id="SSF54060">
    <property type="entry name" value="His-Me finger endonucleases"/>
    <property type="match status" value="1"/>
</dbReference>
<dbReference type="Proteomes" id="UP000078252">
    <property type="component" value="Unassembled WGS sequence"/>
</dbReference>
<dbReference type="InterPro" id="IPR044930">
    <property type="entry name" value="Homing_endonuclease_His-Me"/>
</dbReference>
<comment type="caution">
    <text evidence="2">The sequence shown here is derived from an EMBL/GenBank/DDBJ whole genome shotgun (WGS) entry which is preliminary data.</text>
</comment>
<dbReference type="EMBL" id="LDQC01000186">
    <property type="protein sequence ID" value="KTR00467.1"/>
    <property type="molecule type" value="Genomic_DNA"/>
</dbReference>
<organism evidence="2 3">
    <name type="scientific">Curtobacterium luteum</name>
    <dbReference type="NCBI Taxonomy" id="33881"/>
    <lineage>
        <taxon>Bacteria</taxon>
        <taxon>Bacillati</taxon>
        <taxon>Actinomycetota</taxon>
        <taxon>Actinomycetes</taxon>
        <taxon>Micrococcales</taxon>
        <taxon>Microbacteriaceae</taxon>
        <taxon>Curtobacterium</taxon>
    </lineage>
</organism>
<evidence type="ECO:0000259" key="1">
    <source>
        <dbReference type="Pfam" id="PF13392"/>
    </source>
</evidence>
<dbReference type="PATRIC" id="fig|33881.3.peg.707"/>
<name>A0A175RDT0_9MICO</name>
<gene>
    <name evidence="2" type="ORF">NS184_17145</name>
</gene>